<dbReference type="GO" id="GO:0003677">
    <property type="term" value="F:DNA binding"/>
    <property type="evidence" value="ECO:0007669"/>
    <property type="project" value="InterPro"/>
</dbReference>
<dbReference type="InterPro" id="IPR014284">
    <property type="entry name" value="RNA_pol_sigma-70_dom"/>
</dbReference>
<proteinExistence type="inferred from homology"/>
<dbReference type="InterPro" id="IPR014327">
    <property type="entry name" value="RNA_pol_sigma70_bacteroid"/>
</dbReference>
<dbReference type="InterPro" id="IPR000792">
    <property type="entry name" value="Tscrpt_reg_LuxR_C"/>
</dbReference>
<dbReference type="GO" id="GO:0006352">
    <property type="term" value="P:DNA-templated transcription initiation"/>
    <property type="evidence" value="ECO:0007669"/>
    <property type="project" value="InterPro"/>
</dbReference>
<protein>
    <recommendedName>
        <fullName evidence="5">HTH luxR-type domain-containing protein</fullName>
    </recommendedName>
</protein>
<keyword evidence="2" id="KW-0805">Transcription regulation</keyword>
<dbReference type="SUPFAM" id="SSF88946">
    <property type="entry name" value="Sigma2 domain of RNA polymerase sigma factors"/>
    <property type="match status" value="1"/>
</dbReference>
<evidence type="ECO:0000256" key="3">
    <source>
        <dbReference type="ARBA" id="ARBA00023082"/>
    </source>
</evidence>
<keyword evidence="7" id="KW-1185">Reference proteome</keyword>
<dbReference type="PROSITE" id="PS00622">
    <property type="entry name" value="HTH_LUXR_1"/>
    <property type="match status" value="1"/>
</dbReference>
<dbReference type="NCBIfam" id="TIGR02937">
    <property type="entry name" value="sigma70-ECF"/>
    <property type="match status" value="1"/>
</dbReference>
<comment type="caution">
    <text evidence="6">The sequence shown here is derived from an EMBL/GenBank/DDBJ whole genome shotgun (WGS) entry which is preliminary data.</text>
</comment>
<dbReference type="Gene3D" id="1.10.1740.10">
    <property type="match status" value="1"/>
</dbReference>
<dbReference type="Pfam" id="PF04542">
    <property type="entry name" value="Sigma70_r2"/>
    <property type="match status" value="1"/>
</dbReference>
<name>A0A366KNN3_9SPHI</name>
<dbReference type="InterPro" id="IPR007627">
    <property type="entry name" value="RNA_pol_sigma70_r2"/>
</dbReference>
<dbReference type="InterPro" id="IPR036388">
    <property type="entry name" value="WH-like_DNA-bd_sf"/>
</dbReference>
<dbReference type="AlphaFoldDB" id="A0A366KNN3"/>
<dbReference type="Proteomes" id="UP000252081">
    <property type="component" value="Unassembled WGS sequence"/>
</dbReference>
<dbReference type="NCBIfam" id="TIGR02985">
    <property type="entry name" value="Sig70_bacteroi1"/>
    <property type="match status" value="1"/>
</dbReference>
<accession>A0A366KNN3</accession>
<organism evidence="6 7">
    <name type="scientific">Pedobacter miscanthi</name>
    <dbReference type="NCBI Taxonomy" id="2259170"/>
    <lineage>
        <taxon>Bacteria</taxon>
        <taxon>Pseudomonadati</taxon>
        <taxon>Bacteroidota</taxon>
        <taxon>Sphingobacteriia</taxon>
        <taxon>Sphingobacteriales</taxon>
        <taxon>Sphingobacteriaceae</taxon>
        <taxon>Pedobacter</taxon>
    </lineage>
</organism>
<dbReference type="SUPFAM" id="SSF88659">
    <property type="entry name" value="Sigma3 and sigma4 domains of RNA polymerase sigma factors"/>
    <property type="match status" value="1"/>
</dbReference>
<evidence type="ECO:0000256" key="1">
    <source>
        <dbReference type="ARBA" id="ARBA00010641"/>
    </source>
</evidence>
<dbReference type="PANTHER" id="PTHR43133">
    <property type="entry name" value="RNA POLYMERASE ECF-TYPE SIGMA FACTO"/>
    <property type="match status" value="1"/>
</dbReference>
<evidence type="ECO:0000313" key="7">
    <source>
        <dbReference type="Proteomes" id="UP000252081"/>
    </source>
</evidence>
<dbReference type="PANTHER" id="PTHR43133:SF46">
    <property type="entry name" value="RNA POLYMERASE SIGMA-70 FACTOR ECF SUBFAMILY"/>
    <property type="match status" value="1"/>
</dbReference>
<dbReference type="InterPro" id="IPR013325">
    <property type="entry name" value="RNA_pol_sigma_r2"/>
</dbReference>
<gene>
    <name evidence="6" type="ORF">DRW42_25200</name>
</gene>
<dbReference type="Pfam" id="PF08281">
    <property type="entry name" value="Sigma70_r4_2"/>
    <property type="match status" value="1"/>
</dbReference>
<dbReference type="GO" id="GO:0016987">
    <property type="term" value="F:sigma factor activity"/>
    <property type="evidence" value="ECO:0007669"/>
    <property type="project" value="UniProtKB-KW"/>
</dbReference>
<dbReference type="CDD" id="cd06171">
    <property type="entry name" value="Sigma70_r4"/>
    <property type="match status" value="1"/>
</dbReference>
<dbReference type="Gene3D" id="1.10.10.10">
    <property type="entry name" value="Winged helix-like DNA-binding domain superfamily/Winged helix DNA-binding domain"/>
    <property type="match status" value="1"/>
</dbReference>
<sequence>MNGLCQGGSTKRRIPFFVKLPTAARFFYEIFFITLHLIQKLTKLKAAKLDLVVLWNKICLEDDITSFEQLYRFLYGRLLKFSVYYVNDKQAAEDIVTEVFVKCWENRRESTHVLNPESYFFIAVKNQSLKHLKKNSSVTFIDLVDAEDNLSADMHTPEYLIETKELHRQLDKAIAGLAPQAATVFRLIKESGMKYKEVAELLDISPRTVQTQLFRAIAKLRVILQPLNIKDKGADEKMIGKIIPLVILVGTLSFLYFL</sequence>
<evidence type="ECO:0000313" key="6">
    <source>
        <dbReference type="EMBL" id="RBQ02734.1"/>
    </source>
</evidence>
<reference evidence="6 7" key="1">
    <citation type="submission" date="2018-07" db="EMBL/GenBank/DDBJ databases">
        <title>A draft genome of a endophytic bacteria, a new species of Pedobacter.</title>
        <authorList>
            <person name="Zhang Z.D."/>
            <person name="Chen Z.J."/>
        </authorList>
    </citation>
    <scope>NUCLEOTIDE SEQUENCE [LARGE SCALE GENOMIC DNA]</scope>
    <source>
        <strain evidence="6 7">RS10</strain>
    </source>
</reference>
<dbReference type="InterPro" id="IPR039425">
    <property type="entry name" value="RNA_pol_sigma-70-like"/>
</dbReference>
<keyword evidence="4" id="KW-0804">Transcription</keyword>
<dbReference type="InterPro" id="IPR013249">
    <property type="entry name" value="RNA_pol_sigma70_r4_t2"/>
</dbReference>
<feature type="domain" description="HTH luxR-type" evidence="5">
    <location>
        <begin position="192"/>
        <end position="219"/>
    </location>
</feature>
<evidence type="ECO:0000256" key="4">
    <source>
        <dbReference type="ARBA" id="ARBA00023163"/>
    </source>
</evidence>
<evidence type="ECO:0000259" key="5">
    <source>
        <dbReference type="PROSITE" id="PS00622"/>
    </source>
</evidence>
<keyword evidence="3" id="KW-0731">Sigma factor</keyword>
<dbReference type="EMBL" id="QNQU01000031">
    <property type="protein sequence ID" value="RBQ02734.1"/>
    <property type="molecule type" value="Genomic_DNA"/>
</dbReference>
<comment type="similarity">
    <text evidence="1">Belongs to the sigma-70 factor family. ECF subfamily.</text>
</comment>
<evidence type="ECO:0000256" key="2">
    <source>
        <dbReference type="ARBA" id="ARBA00023015"/>
    </source>
</evidence>
<dbReference type="InterPro" id="IPR013324">
    <property type="entry name" value="RNA_pol_sigma_r3/r4-like"/>
</dbReference>